<evidence type="ECO:0000313" key="1">
    <source>
        <dbReference type="EMBL" id="GFQ99698.1"/>
    </source>
</evidence>
<protein>
    <submittedName>
        <fullName evidence="1">Uncharacterized protein</fullName>
    </submittedName>
</protein>
<comment type="caution">
    <text evidence="1">The sequence shown here is derived from an EMBL/GenBank/DDBJ whole genome shotgun (WGS) entry which is preliminary data.</text>
</comment>
<dbReference type="AlphaFoldDB" id="A0A8X6GBC1"/>
<organism evidence="1 2">
    <name type="scientific">Trichonephila clavata</name>
    <name type="common">Joro spider</name>
    <name type="synonym">Nephila clavata</name>
    <dbReference type="NCBI Taxonomy" id="2740835"/>
    <lineage>
        <taxon>Eukaryota</taxon>
        <taxon>Metazoa</taxon>
        <taxon>Ecdysozoa</taxon>
        <taxon>Arthropoda</taxon>
        <taxon>Chelicerata</taxon>
        <taxon>Arachnida</taxon>
        <taxon>Araneae</taxon>
        <taxon>Araneomorphae</taxon>
        <taxon>Entelegynae</taxon>
        <taxon>Araneoidea</taxon>
        <taxon>Nephilidae</taxon>
        <taxon>Trichonephila</taxon>
    </lineage>
</organism>
<sequence length="82" mass="9293">MKLIFFPKNVLHFPSLAIGDRNQRLRKQGQIEGYAMDEASLPLITVSAISRKVVIISVCSNHLMYISGFRKMARSQRSSLAR</sequence>
<reference evidence="1" key="1">
    <citation type="submission" date="2020-07" db="EMBL/GenBank/DDBJ databases">
        <title>Multicomponent nature underlies the extraordinary mechanical properties of spider dragline silk.</title>
        <authorList>
            <person name="Kono N."/>
            <person name="Nakamura H."/>
            <person name="Mori M."/>
            <person name="Yoshida Y."/>
            <person name="Ohtoshi R."/>
            <person name="Malay A.D."/>
            <person name="Moran D.A.P."/>
            <person name="Tomita M."/>
            <person name="Numata K."/>
            <person name="Arakawa K."/>
        </authorList>
    </citation>
    <scope>NUCLEOTIDE SEQUENCE</scope>
</reference>
<gene>
    <name evidence="1" type="ORF">TNCT_85571</name>
</gene>
<accession>A0A8X6GBC1</accession>
<name>A0A8X6GBC1_TRICU</name>
<dbReference type="EMBL" id="BMAO01025035">
    <property type="protein sequence ID" value="GFQ99698.1"/>
    <property type="molecule type" value="Genomic_DNA"/>
</dbReference>
<dbReference type="Proteomes" id="UP000887116">
    <property type="component" value="Unassembled WGS sequence"/>
</dbReference>
<proteinExistence type="predicted"/>
<evidence type="ECO:0000313" key="2">
    <source>
        <dbReference type="Proteomes" id="UP000887116"/>
    </source>
</evidence>
<keyword evidence="2" id="KW-1185">Reference proteome</keyword>